<dbReference type="InterPro" id="IPR039447">
    <property type="entry name" value="UreH-like_TM_dom"/>
</dbReference>
<gene>
    <name evidence="4" type="ORF">UY08_C0009G0001</name>
</gene>
<feature type="transmembrane region" description="Helical" evidence="1">
    <location>
        <begin position="53"/>
        <end position="81"/>
    </location>
</feature>
<comment type="caution">
    <text evidence="4">The sequence shown here is derived from an EMBL/GenBank/DDBJ whole genome shotgun (WGS) entry which is preliminary data.</text>
</comment>
<proteinExistence type="predicted"/>
<dbReference type="InterPro" id="IPR028096">
    <property type="entry name" value="EfeO_Cupredoxin"/>
</dbReference>
<dbReference type="Proteomes" id="UP000034212">
    <property type="component" value="Unassembled WGS sequence"/>
</dbReference>
<evidence type="ECO:0000259" key="2">
    <source>
        <dbReference type="Pfam" id="PF13386"/>
    </source>
</evidence>
<dbReference type="Pfam" id="PF13386">
    <property type="entry name" value="DsbD_2"/>
    <property type="match status" value="1"/>
</dbReference>
<dbReference type="SUPFAM" id="SSF49503">
    <property type="entry name" value="Cupredoxins"/>
    <property type="match status" value="1"/>
</dbReference>
<accession>A0A0G1WEZ1</accession>
<dbReference type="PATRIC" id="fig|1618438.3.peg.206"/>
<dbReference type="InterPro" id="IPR008972">
    <property type="entry name" value="Cupredoxin"/>
</dbReference>
<feature type="transmembrane region" description="Helical" evidence="1">
    <location>
        <begin position="20"/>
        <end position="41"/>
    </location>
</feature>
<keyword evidence="1" id="KW-0472">Membrane</keyword>
<evidence type="ECO:0000313" key="5">
    <source>
        <dbReference type="Proteomes" id="UP000034212"/>
    </source>
</evidence>
<dbReference type="EMBL" id="LCOQ01000009">
    <property type="protein sequence ID" value="KKU80790.1"/>
    <property type="molecule type" value="Genomic_DNA"/>
</dbReference>
<feature type="domain" description="EfeO-type cupredoxin-like" evidence="3">
    <location>
        <begin position="107"/>
        <end position="195"/>
    </location>
</feature>
<keyword evidence="1" id="KW-1133">Transmembrane helix</keyword>
<evidence type="ECO:0000313" key="4">
    <source>
        <dbReference type="EMBL" id="KKU80790.1"/>
    </source>
</evidence>
<evidence type="ECO:0000259" key="3">
    <source>
        <dbReference type="Pfam" id="PF13473"/>
    </source>
</evidence>
<protein>
    <submittedName>
        <fullName evidence="4">Putative membrane protein</fullName>
    </submittedName>
</protein>
<dbReference type="Gene3D" id="2.60.40.420">
    <property type="entry name" value="Cupredoxins - blue copper proteins"/>
    <property type="match status" value="1"/>
</dbReference>
<dbReference type="AlphaFoldDB" id="A0A0G1WEZ1"/>
<feature type="domain" description="Urease accessory protein UreH-like transmembrane" evidence="2">
    <location>
        <begin position="1"/>
        <end position="64"/>
    </location>
</feature>
<feature type="non-terminal residue" evidence="4">
    <location>
        <position position="1"/>
    </location>
</feature>
<dbReference type="Pfam" id="PF13473">
    <property type="entry name" value="Cupredoxin_1"/>
    <property type="match status" value="1"/>
</dbReference>
<reference evidence="4 5" key="1">
    <citation type="journal article" date="2015" name="Nature">
        <title>rRNA introns, odd ribosomes, and small enigmatic genomes across a large radiation of phyla.</title>
        <authorList>
            <person name="Brown C.T."/>
            <person name="Hug L.A."/>
            <person name="Thomas B.C."/>
            <person name="Sharon I."/>
            <person name="Castelle C.J."/>
            <person name="Singh A."/>
            <person name="Wilkins M.J."/>
            <person name="Williams K.H."/>
            <person name="Banfield J.F."/>
        </authorList>
    </citation>
    <scope>NUCLEOTIDE SEQUENCE [LARGE SCALE GENOMIC DNA]</scope>
</reference>
<evidence type="ECO:0000256" key="1">
    <source>
        <dbReference type="SAM" id="Phobius"/>
    </source>
</evidence>
<name>A0A0G1WEZ1_9BACT</name>
<sequence>LIPCGVTQAMMIVAVGTGNPLSGAAIMAAFILGTSPIFFALGASIVELLKRPVFSYVAAGVIGVFAVLSINGGIGLMGSFYTLQNLWKVAMTPTNQLALGTIAGVSTSGSQEVTIDVRSNGYNASASTLKAGIPVNLRLVTNNVGGCVRAFTIPALNISKVLPQTGTEEITFTPTKTGLLAYSCAMGMYTGSFTVVL</sequence>
<organism evidence="4 5">
    <name type="scientific">Candidatus Gottesmanbacteria bacterium GW2011_GWA1_47_8</name>
    <dbReference type="NCBI Taxonomy" id="1618438"/>
    <lineage>
        <taxon>Bacteria</taxon>
        <taxon>Candidatus Gottesmaniibacteriota</taxon>
    </lineage>
</organism>
<keyword evidence="1" id="KW-0812">Transmembrane</keyword>